<feature type="region of interest" description="Disordered" evidence="1">
    <location>
        <begin position="90"/>
        <end position="110"/>
    </location>
</feature>
<dbReference type="EMBL" id="BKCP01004916">
    <property type="protein sequence ID" value="GER34607.1"/>
    <property type="molecule type" value="Genomic_DNA"/>
</dbReference>
<comment type="caution">
    <text evidence="2">The sequence shown here is derived from an EMBL/GenBank/DDBJ whole genome shotgun (WGS) entry which is preliminary data.</text>
</comment>
<evidence type="ECO:0000313" key="3">
    <source>
        <dbReference type="Proteomes" id="UP000325081"/>
    </source>
</evidence>
<dbReference type="Proteomes" id="UP000325081">
    <property type="component" value="Unassembled WGS sequence"/>
</dbReference>
<feature type="compositionally biased region" description="Polar residues" evidence="1">
    <location>
        <begin position="90"/>
        <end position="103"/>
    </location>
</feature>
<keyword evidence="3" id="KW-1185">Reference proteome</keyword>
<gene>
    <name evidence="2" type="ORF">STAS_10848</name>
</gene>
<proteinExistence type="predicted"/>
<organism evidence="2 3">
    <name type="scientific">Striga asiatica</name>
    <name type="common">Asiatic witchweed</name>
    <name type="synonym">Buchnera asiatica</name>
    <dbReference type="NCBI Taxonomy" id="4170"/>
    <lineage>
        <taxon>Eukaryota</taxon>
        <taxon>Viridiplantae</taxon>
        <taxon>Streptophyta</taxon>
        <taxon>Embryophyta</taxon>
        <taxon>Tracheophyta</taxon>
        <taxon>Spermatophyta</taxon>
        <taxon>Magnoliopsida</taxon>
        <taxon>eudicotyledons</taxon>
        <taxon>Gunneridae</taxon>
        <taxon>Pentapetalae</taxon>
        <taxon>asterids</taxon>
        <taxon>lamiids</taxon>
        <taxon>Lamiales</taxon>
        <taxon>Orobanchaceae</taxon>
        <taxon>Buchnereae</taxon>
        <taxon>Striga</taxon>
    </lineage>
</organism>
<evidence type="ECO:0000256" key="1">
    <source>
        <dbReference type="SAM" id="MobiDB-lite"/>
    </source>
</evidence>
<evidence type="ECO:0000313" key="2">
    <source>
        <dbReference type="EMBL" id="GER34607.1"/>
    </source>
</evidence>
<reference evidence="3" key="1">
    <citation type="journal article" date="2019" name="Curr. Biol.">
        <title>Genome Sequence of Striga asiatica Provides Insight into the Evolution of Plant Parasitism.</title>
        <authorList>
            <person name="Yoshida S."/>
            <person name="Kim S."/>
            <person name="Wafula E.K."/>
            <person name="Tanskanen J."/>
            <person name="Kim Y.M."/>
            <person name="Honaas L."/>
            <person name="Yang Z."/>
            <person name="Spallek T."/>
            <person name="Conn C.E."/>
            <person name="Ichihashi Y."/>
            <person name="Cheong K."/>
            <person name="Cui S."/>
            <person name="Der J.P."/>
            <person name="Gundlach H."/>
            <person name="Jiao Y."/>
            <person name="Hori C."/>
            <person name="Ishida J.K."/>
            <person name="Kasahara H."/>
            <person name="Kiba T."/>
            <person name="Kim M.S."/>
            <person name="Koo N."/>
            <person name="Laohavisit A."/>
            <person name="Lee Y.H."/>
            <person name="Lumba S."/>
            <person name="McCourt P."/>
            <person name="Mortimer J.C."/>
            <person name="Mutuku J.M."/>
            <person name="Nomura T."/>
            <person name="Sasaki-Sekimoto Y."/>
            <person name="Seto Y."/>
            <person name="Wang Y."/>
            <person name="Wakatake T."/>
            <person name="Sakakibara H."/>
            <person name="Demura T."/>
            <person name="Yamaguchi S."/>
            <person name="Yoneyama K."/>
            <person name="Manabe R.I."/>
            <person name="Nelson D.C."/>
            <person name="Schulman A.H."/>
            <person name="Timko M.P."/>
            <person name="dePamphilis C.W."/>
            <person name="Choi D."/>
            <person name="Shirasu K."/>
        </authorList>
    </citation>
    <scope>NUCLEOTIDE SEQUENCE [LARGE SCALE GENOMIC DNA]</scope>
    <source>
        <strain evidence="3">cv. UVA1</strain>
    </source>
</reference>
<protein>
    <submittedName>
        <fullName evidence="2">Peptidase M20/M25/M40 family protein</fullName>
    </submittedName>
</protein>
<accession>A0A5A7PQP4</accession>
<sequence length="172" mass="18418">MISCQEYDVAVLAVEDLEEYDSVTHLKTCEDTGSRLLARIPAACSTFVRTRGQRLRRLSCGPSTPRICSNVDEQDSFVWGARTAAAHGSFSASERQQAGTAHSPTVKADGEGLMAAERRVAGYRTVGLPLFGYSPGVDEPRLSLLFPTGSQTACCVTGEDLKGWDEAARTGG</sequence>
<dbReference type="AlphaFoldDB" id="A0A5A7PQP4"/>
<name>A0A5A7PQP4_STRAF</name>